<proteinExistence type="inferred from homology"/>
<dbReference type="AlphaFoldDB" id="A0A8H3CX66"/>
<dbReference type="Pfam" id="PF00656">
    <property type="entry name" value="Peptidase_C14"/>
    <property type="match status" value="1"/>
</dbReference>
<accession>A0A8H3CX66</accession>
<organism evidence="5 6">
    <name type="scientific">Rhizoctonia solani</name>
    <dbReference type="NCBI Taxonomy" id="456999"/>
    <lineage>
        <taxon>Eukaryota</taxon>
        <taxon>Fungi</taxon>
        <taxon>Dikarya</taxon>
        <taxon>Basidiomycota</taxon>
        <taxon>Agaricomycotina</taxon>
        <taxon>Agaricomycetes</taxon>
        <taxon>Cantharellales</taxon>
        <taxon>Ceratobasidiaceae</taxon>
        <taxon>Rhizoctonia</taxon>
    </lineage>
</organism>
<dbReference type="PANTHER" id="PTHR48104:SF30">
    <property type="entry name" value="METACASPASE-1"/>
    <property type="match status" value="1"/>
</dbReference>
<comment type="caution">
    <text evidence="5">The sequence shown here is derived from an EMBL/GenBank/DDBJ whole genome shotgun (WGS) entry which is preliminary data.</text>
</comment>
<gene>
    <name evidence="5" type="ORF">RDB_LOCUS108402</name>
</gene>
<sequence length="759" mass="83047">MREPTKLQSPFPNLHALLIGIDTYASVPNLSGASKDANSVENFLCSDLSVPPSQITNLRNEGATRSGILAAFDELRRNPNIAPFDPIVIYYAGHGCEVDTPSMDWSIYKEKTQCLVPWDAGIEDADGSLIPPIPDYTIGALLYALAAEKGNNITVIFDCCHSASGTRGIQTPYNSTYRGLPVDAKLSKWAIDDHSTPNPKLVAYRARRLDAEDLPRLTREIDVEILQPHMRIHKNMKVAQPGSQHTSPDRSPSSLGFCRFGRSHILLAACGHAQLAYECATSDSGYFTSALLQRLRSSRIHSLQSPVCEGDDTGRLFFSATVPEEFRVFVPMQQLTGGYAIKAGIAQGVIPGSVYGIYEDDVFSEGLQSGDKPVPNQDLPLCGIFTANPFTTQKLYPCQSWCDLHTNATIPSHPRARLLTRGDSHTFGAFLTSAYKDKLPTGETLEAGQGVVQVDSLDKAKVILDIDERSSQMTVELAGFAGTLLYRCNPSSARVQRILFSMAQWDWHLYRGPTANANVKKERARLQMYQLSQAGPVPVLLENGVANLAASSGETYGFRIKNLFNRRLYAYLFYFSTVSQSIKPLFLSVYGNGYVDAPLEANGELTIGYGNDDMISGPISFRFAPDVGYFKLFLTTLPGDFDSMVQPSPFVESDKVQIMTFGNGDEYSDGIEIRNPGSIGRSQGASVDHSTMADFPDFSTDSRITPAADAIGSQYHSITGPVGIGYSPRMLTASETSERFDKQDVWDVVTLKVVLGNAS</sequence>
<feature type="domain" description="Peptidase C14 caspase" evidence="4">
    <location>
        <begin position="15"/>
        <end position="299"/>
    </location>
</feature>
<dbReference type="InterPro" id="IPR050452">
    <property type="entry name" value="Metacaspase"/>
</dbReference>
<evidence type="ECO:0000313" key="6">
    <source>
        <dbReference type="Proteomes" id="UP000663853"/>
    </source>
</evidence>
<evidence type="ECO:0000256" key="3">
    <source>
        <dbReference type="ARBA" id="ARBA00022807"/>
    </source>
</evidence>
<dbReference type="GO" id="GO:0005737">
    <property type="term" value="C:cytoplasm"/>
    <property type="evidence" value="ECO:0007669"/>
    <property type="project" value="TreeGrafter"/>
</dbReference>
<reference evidence="5" key="1">
    <citation type="submission" date="2021-01" db="EMBL/GenBank/DDBJ databases">
        <authorList>
            <person name="Kaushik A."/>
        </authorList>
    </citation>
    <scope>NUCLEOTIDE SEQUENCE</scope>
    <source>
        <strain evidence="5">AG6-10EEA</strain>
    </source>
</reference>
<keyword evidence="3" id="KW-0378">Hydrolase</keyword>
<dbReference type="PANTHER" id="PTHR48104">
    <property type="entry name" value="METACASPASE-4"/>
    <property type="match status" value="1"/>
</dbReference>
<dbReference type="Proteomes" id="UP000663853">
    <property type="component" value="Unassembled WGS sequence"/>
</dbReference>
<dbReference type="InterPro" id="IPR011600">
    <property type="entry name" value="Pept_C14_caspase"/>
</dbReference>
<evidence type="ECO:0000313" key="5">
    <source>
        <dbReference type="EMBL" id="CAE6497445.1"/>
    </source>
</evidence>
<dbReference type="GO" id="GO:0006915">
    <property type="term" value="P:apoptotic process"/>
    <property type="evidence" value="ECO:0007669"/>
    <property type="project" value="UniProtKB-KW"/>
</dbReference>
<evidence type="ECO:0000256" key="2">
    <source>
        <dbReference type="ARBA" id="ARBA00022703"/>
    </source>
</evidence>
<keyword evidence="2" id="KW-0053">Apoptosis</keyword>
<dbReference type="InterPro" id="IPR029030">
    <property type="entry name" value="Caspase-like_dom_sf"/>
</dbReference>
<evidence type="ECO:0000256" key="1">
    <source>
        <dbReference type="ARBA" id="ARBA00009005"/>
    </source>
</evidence>
<dbReference type="Gene3D" id="3.40.50.1460">
    <property type="match status" value="1"/>
</dbReference>
<name>A0A8H3CX66_9AGAM</name>
<dbReference type="GO" id="GO:0004197">
    <property type="term" value="F:cysteine-type endopeptidase activity"/>
    <property type="evidence" value="ECO:0007669"/>
    <property type="project" value="InterPro"/>
</dbReference>
<dbReference type="EMBL" id="CAJMXA010003478">
    <property type="protein sequence ID" value="CAE6497445.1"/>
    <property type="molecule type" value="Genomic_DNA"/>
</dbReference>
<keyword evidence="3" id="KW-0788">Thiol protease</keyword>
<protein>
    <recommendedName>
        <fullName evidence="4">Peptidase C14 caspase domain-containing protein</fullName>
    </recommendedName>
</protein>
<evidence type="ECO:0000259" key="4">
    <source>
        <dbReference type="Pfam" id="PF00656"/>
    </source>
</evidence>
<dbReference type="SUPFAM" id="SSF52129">
    <property type="entry name" value="Caspase-like"/>
    <property type="match status" value="1"/>
</dbReference>
<dbReference type="GO" id="GO:0006508">
    <property type="term" value="P:proteolysis"/>
    <property type="evidence" value="ECO:0007669"/>
    <property type="project" value="InterPro"/>
</dbReference>
<keyword evidence="3" id="KW-0645">Protease</keyword>
<comment type="similarity">
    <text evidence="1">Belongs to the peptidase C14B family.</text>
</comment>